<keyword evidence="3" id="KW-1003">Cell membrane</keyword>
<evidence type="ECO:0000256" key="5">
    <source>
        <dbReference type="ARBA" id="ARBA00022692"/>
    </source>
</evidence>
<keyword evidence="12" id="KW-1185">Reference proteome</keyword>
<comment type="subcellular location">
    <subcellularLocation>
        <location evidence="1 9">Cell inner membrane</location>
        <topology evidence="1 9">Multi-pass membrane protein</topology>
    </subcellularLocation>
</comment>
<comment type="subunit">
    <text evidence="9">The complex comprises the extracytoplasmic solute receptor protein and the two transmembrane proteins.</text>
</comment>
<dbReference type="InterPro" id="IPR007387">
    <property type="entry name" value="TRAP_DctQ"/>
</dbReference>
<keyword evidence="2 9" id="KW-0813">Transport</keyword>
<organism evidence="11 12">
    <name type="scientific">Consotaella salsifontis</name>
    <dbReference type="NCBI Taxonomy" id="1365950"/>
    <lineage>
        <taxon>Bacteria</taxon>
        <taxon>Pseudomonadati</taxon>
        <taxon>Pseudomonadota</taxon>
        <taxon>Alphaproteobacteria</taxon>
        <taxon>Hyphomicrobiales</taxon>
        <taxon>Aurantimonadaceae</taxon>
        <taxon>Consotaella</taxon>
    </lineage>
</organism>
<keyword evidence="7 9" id="KW-0472">Membrane</keyword>
<evidence type="ECO:0000256" key="7">
    <source>
        <dbReference type="ARBA" id="ARBA00023136"/>
    </source>
</evidence>
<keyword evidence="4 9" id="KW-0997">Cell inner membrane</keyword>
<evidence type="ECO:0000256" key="1">
    <source>
        <dbReference type="ARBA" id="ARBA00004429"/>
    </source>
</evidence>
<feature type="transmembrane region" description="Helical" evidence="9">
    <location>
        <begin position="96"/>
        <end position="120"/>
    </location>
</feature>
<dbReference type="GO" id="GO:0015740">
    <property type="term" value="P:C4-dicarboxylate transport"/>
    <property type="evidence" value="ECO:0007669"/>
    <property type="project" value="TreeGrafter"/>
</dbReference>
<dbReference type="STRING" id="1365950.SAMN05428963_12415"/>
<reference evidence="11 12" key="1">
    <citation type="submission" date="2017-02" db="EMBL/GenBank/DDBJ databases">
        <authorList>
            <person name="Peterson S.W."/>
        </authorList>
    </citation>
    <scope>NUCLEOTIDE SEQUENCE [LARGE SCALE GENOMIC DNA]</scope>
    <source>
        <strain evidence="11 12">USBA 369</strain>
    </source>
</reference>
<proteinExistence type="inferred from homology"/>
<protein>
    <recommendedName>
        <fullName evidence="9">TRAP transporter small permease protein</fullName>
    </recommendedName>
</protein>
<dbReference type="GO" id="GO:0022857">
    <property type="term" value="F:transmembrane transporter activity"/>
    <property type="evidence" value="ECO:0007669"/>
    <property type="project" value="UniProtKB-UniRule"/>
</dbReference>
<dbReference type="PANTHER" id="PTHR35011">
    <property type="entry name" value="2,3-DIKETO-L-GULONATE TRAP TRANSPORTER SMALL PERMEASE PROTEIN YIAM"/>
    <property type="match status" value="1"/>
</dbReference>
<evidence type="ECO:0000256" key="9">
    <source>
        <dbReference type="RuleBase" id="RU369079"/>
    </source>
</evidence>
<name>A0A1T4TCY0_9HYPH</name>
<dbReference type="InterPro" id="IPR055348">
    <property type="entry name" value="DctQ"/>
</dbReference>
<dbReference type="OrthoDB" id="8449485at2"/>
<dbReference type="GO" id="GO:0005886">
    <property type="term" value="C:plasma membrane"/>
    <property type="evidence" value="ECO:0007669"/>
    <property type="project" value="UniProtKB-SubCell"/>
</dbReference>
<evidence type="ECO:0000256" key="8">
    <source>
        <dbReference type="ARBA" id="ARBA00038436"/>
    </source>
</evidence>
<dbReference type="AlphaFoldDB" id="A0A1T4TCY0"/>
<evidence type="ECO:0000256" key="4">
    <source>
        <dbReference type="ARBA" id="ARBA00022519"/>
    </source>
</evidence>
<evidence type="ECO:0000256" key="6">
    <source>
        <dbReference type="ARBA" id="ARBA00022989"/>
    </source>
</evidence>
<accession>A0A1T4TCY0</accession>
<dbReference type="Pfam" id="PF04290">
    <property type="entry name" value="DctQ"/>
    <property type="match status" value="1"/>
</dbReference>
<sequence length="194" mass="21827">MDTTEPRSGRSGGIAGLYRGLIRFIAGTMMTAIVAIMVAQVVARYVFGSSLIWAEELCRYILVWMTFLLLGLSYQKGEFVTLEMFPGALPVTMRRILRIVMALPVLVFLAIVIWTGWIYASRFDTQTTPALDFIWGSLFGHPLHLSIRWIYVSVSVGAALLFLHILVDLALRFRRLLRREPDRADVMGTSGEIA</sequence>
<keyword evidence="5 9" id="KW-0812">Transmembrane</keyword>
<comment type="similarity">
    <text evidence="8 9">Belongs to the TRAP transporter small permease family.</text>
</comment>
<feature type="transmembrane region" description="Helical" evidence="9">
    <location>
        <begin position="59"/>
        <end position="75"/>
    </location>
</feature>
<feature type="transmembrane region" description="Helical" evidence="9">
    <location>
        <begin position="21"/>
        <end position="47"/>
    </location>
</feature>
<dbReference type="Proteomes" id="UP000190135">
    <property type="component" value="Unassembled WGS sequence"/>
</dbReference>
<evidence type="ECO:0000256" key="2">
    <source>
        <dbReference type="ARBA" id="ARBA00022448"/>
    </source>
</evidence>
<dbReference type="EMBL" id="FUXL01000024">
    <property type="protein sequence ID" value="SKA38069.1"/>
    <property type="molecule type" value="Genomic_DNA"/>
</dbReference>
<evidence type="ECO:0000313" key="11">
    <source>
        <dbReference type="EMBL" id="SKA38069.1"/>
    </source>
</evidence>
<gene>
    <name evidence="11" type="ORF">SAMN05428963_12415</name>
</gene>
<feature type="transmembrane region" description="Helical" evidence="9">
    <location>
        <begin position="149"/>
        <end position="171"/>
    </location>
</feature>
<dbReference type="RefSeq" id="WP_078710389.1">
    <property type="nucleotide sequence ID" value="NZ_FUXL01000024.1"/>
</dbReference>
<evidence type="ECO:0000259" key="10">
    <source>
        <dbReference type="Pfam" id="PF04290"/>
    </source>
</evidence>
<comment type="function">
    <text evidence="9">Part of the tripartite ATP-independent periplasmic (TRAP) transport system.</text>
</comment>
<dbReference type="PANTHER" id="PTHR35011:SF2">
    <property type="entry name" value="2,3-DIKETO-L-GULONATE TRAP TRANSPORTER SMALL PERMEASE PROTEIN YIAM"/>
    <property type="match status" value="1"/>
</dbReference>
<feature type="domain" description="Tripartite ATP-independent periplasmic transporters DctQ component" evidence="10">
    <location>
        <begin position="33"/>
        <end position="174"/>
    </location>
</feature>
<evidence type="ECO:0000256" key="3">
    <source>
        <dbReference type="ARBA" id="ARBA00022475"/>
    </source>
</evidence>
<keyword evidence="6 9" id="KW-1133">Transmembrane helix</keyword>
<evidence type="ECO:0000313" key="12">
    <source>
        <dbReference type="Proteomes" id="UP000190135"/>
    </source>
</evidence>